<evidence type="ECO:0000256" key="1">
    <source>
        <dbReference type="SAM" id="MobiDB-lite"/>
    </source>
</evidence>
<organism evidence="4 5">
    <name type="scientific">Haliangium ochraceum (strain DSM 14365 / JCM 11303 / SMP-2)</name>
    <dbReference type="NCBI Taxonomy" id="502025"/>
    <lineage>
        <taxon>Bacteria</taxon>
        <taxon>Pseudomonadati</taxon>
        <taxon>Myxococcota</taxon>
        <taxon>Polyangia</taxon>
        <taxon>Haliangiales</taxon>
        <taxon>Kofleriaceae</taxon>
        <taxon>Haliangium</taxon>
    </lineage>
</organism>
<gene>
    <name evidence="4" type="ordered locus">Hoch_6683</name>
</gene>
<proteinExistence type="predicted"/>
<keyword evidence="5" id="KW-1185">Reference proteome</keyword>
<feature type="domain" description="Extensin-like C-terminal" evidence="3">
    <location>
        <begin position="49"/>
        <end position="215"/>
    </location>
</feature>
<dbReference type="KEGG" id="hoh:Hoch_6683"/>
<protein>
    <recommendedName>
        <fullName evidence="3">Extensin-like C-terminal domain-containing protein</fullName>
    </recommendedName>
</protein>
<feature type="chain" id="PRO_5003010561" description="Extensin-like C-terminal domain-containing protein" evidence="2">
    <location>
        <begin position="24"/>
        <end position="298"/>
    </location>
</feature>
<evidence type="ECO:0000256" key="2">
    <source>
        <dbReference type="SAM" id="SignalP"/>
    </source>
</evidence>
<sequence length="298" mass="34042">MTQTRTLMLALACLFLCAGVAHAGGKRRANMPPGWTWPPSAGMQQLGKRCKQRLSELGVRWKKAPRTQKVASAVFLPAMTLPVAGGGEIALVSTYRKPPFVMDCHLALALTERASELHELGVRELHFSSIHRYTHVQKPGNKKGALSRHAIGLAIDVWHVVDDAGIKHSVEEHYLAGDELLLEIESLMNESGAFRMVLTPANDPLAHDDHFHFEADVDYETEAEREQRLRAEREQRKRIRAKKQAKRKRIRAQKQAKRKRARARRARQARARREAQAEQRAAQSKRRKRQERRERRSD</sequence>
<dbReference type="AlphaFoldDB" id="D0LT12"/>
<feature type="region of interest" description="Disordered" evidence="1">
    <location>
        <begin position="233"/>
        <end position="298"/>
    </location>
</feature>
<dbReference type="RefSeq" id="WP_012831740.1">
    <property type="nucleotide sequence ID" value="NC_013440.1"/>
</dbReference>
<evidence type="ECO:0000313" key="5">
    <source>
        <dbReference type="Proteomes" id="UP000001880"/>
    </source>
</evidence>
<evidence type="ECO:0000313" key="4">
    <source>
        <dbReference type="EMBL" id="ACY19148.1"/>
    </source>
</evidence>
<dbReference type="Proteomes" id="UP000001880">
    <property type="component" value="Chromosome"/>
</dbReference>
<reference evidence="4 5" key="1">
    <citation type="journal article" date="2010" name="Stand. Genomic Sci.">
        <title>Complete genome sequence of Haliangium ochraceum type strain (SMP-2).</title>
        <authorList>
            <consortium name="US DOE Joint Genome Institute (JGI-PGF)"/>
            <person name="Ivanova N."/>
            <person name="Daum C."/>
            <person name="Lang E."/>
            <person name="Abt B."/>
            <person name="Kopitz M."/>
            <person name="Saunders E."/>
            <person name="Lapidus A."/>
            <person name="Lucas S."/>
            <person name="Glavina Del Rio T."/>
            <person name="Nolan M."/>
            <person name="Tice H."/>
            <person name="Copeland A."/>
            <person name="Cheng J.F."/>
            <person name="Chen F."/>
            <person name="Bruce D."/>
            <person name="Goodwin L."/>
            <person name="Pitluck S."/>
            <person name="Mavromatis K."/>
            <person name="Pati A."/>
            <person name="Mikhailova N."/>
            <person name="Chen A."/>
            <person name="Palaniappan K."/>
            <person name="Land M."/>
            <person name="Hauser L."/>
            <person name="Chang Y.J."/>
            <person name="Jeffries C.D."/>
            <person name="Detter J.C."/>
            <person name="Brettin T."/>
            <person name="Rohde M."/>
            <person name="Goker M."/>
            <person name="Bristow J."/>
            <person name="Markowitz V."/>
            <person name="Eisen J.A."/>
            <person name="Hugenholtz P."/>
            <person name="Kyrpides N.C."/>
            <person name="Klenk H.P."/>
        </authorList>
    </citation>
    <scope>NUCLEOTIDE SEQUENCE [LARGE SCALE GENOMIC DNA]</scope>
    <source>
        <strain evidence="5">DSM 14365 / CIP 107738 / JCM 11303 / AJ 13395 / SMP-2</strain>
    </source>
</reference>
<dbReference type="eggNOG" id="COG3921">
    <property type="taxonomic scope" value="Bacteria"/>
</dbReference>
<accession>D0LT12</accession>
<name>D0LT12_HALO1</name>
<feature type="compositionally biased region" description="Basic residues" evidence="1">
    <location>
        <begin position="236"/>
        <end position="270"/>
    </location>
</feature>
<dbReference type="InterPro" id="IPR009683">
    <property type="entry name" value="Extensin-like_C"/>
</dbReference>
<evidence type="ECO:0000259" key="3">
    <source>
        <dbReference type="Pfam" id="PF06904"/>
    </source>
</evidence>
<dbReference type="HOGENOM" id="CLU_933064_0_0_7"/>
<keyword evidence="2" id="KW-0732">Signal</keyword>
<dbReference type="Pfam" id="PF06904">
    <property type="entry name" value="Extensin-like_C"/>
    <property type="match status" value="1"/>
</dbReference>
<feature type="signal peptide" evidence="2">
    <location>
        <begin position="1"/>
        <end position="23"/>
    </location>
</feature>
<dbReference type="EMBL" id="CP001804">
    <property type="protein sequence ID" value="ACY19148.1"/>
    <property type="molecule type" value="Genomic_DNA"/>
</dbReference>